<evidence type="ECO:0000259" key="4">
    <source>
        <dbReference type="PROSITE" id="PS50043"/>
    </source>
</evidence>
<organism evidence="5 6">
    <name type="scientific">Paenarthrobacter nicotinovorans</name>
    <name type="common">Arthrobacter nicotinovorans</name>
    <dbReference type="NCBI Taxonomy" id="29320"/>
    <lineage>
        <taxon>Bacteria</taxon>
        <taxon>Bacillati</taxon>
        <taxon>Actinomycetota</taxon>
        <taxon>Actinomycetes</taxon>
        <taxon>Micrococcales</taxon>
        <taxon>Micrococcaceae</taxon>
        <taxon>Paenarthrobacter</taxon>
    </lineage>
</organism>
<dbReference type="PROSITE" id="PS50043">
    <property type="entry name" value="HTH_LUXR_2"/>
    <property type="match status" value="1"/>
</dbReference>
<proteinExistence type="predicted"/>
<dbReference type="InterPro" id="IPR016032">
    <property type="entry name" value="Sig_transdc_resp-reg_C-effctor"/>
</dbReference>
<dbReference type="Gene3D" id="1.10.10.10">
    <property type="entry name" value="Winged helix-like DNA-binding domain superfamily/Winged helix DNA-binding domain"/>
    <property type="match status" value="1"/>
</dbReference>
<dbReference type="Proteomes" id="UP001448614">
    <property type="component" value="Unassembled WGS sequence"/>
</dbReference>
<keyword evidence="1" id="KW-0805">Transcription regulation</keyword>
<dbReference type="SMART" id="SM00421">
    <property type="entry name" value="HTH_LUXR"/>
    <property type="match status" value="1"/>
</dbReference>
<evidence type="ECO:0000313" key="5">
    <source>
        <dbReference type="EMBL" id="MEO3939454.1"/>
    </source>
</evidence>
<dbReference type="PRINTS" id="PR00038">
    <property type="entry name" value="HTHLUXR"/>
</dbReference>
<dbReference type="SUPFAM" id="SSF46894">
    <property type="entry name" value="C-terminal effector domain of the bipartite response regulators"/>
    <property type="match status" value="1"/>
</dbReference>
<dbReference type="PANTHER" id="PTHR44688">
    <property type="entry name" value="DNA-BINDING TRANSCRIPTIONAL ACTIVATOR DEVR_DOSR"/>
    <property type="match status" value="1"/>
</dbReference>
<reference evidence="5 6" key="1">
    <citation type="journal article" date="2024" name="Appl. Microbiol. Biotechnol.">
        <title>Biosynthetic gene clusters with biotechnological applications in novel Antarctic isolates from Actinomycetota.</title>
        <authorList>
            <person name="Bruna P."/>
            <person name="Nunez-Montero K."/>
            <person name="Contreras M.J."/>
            <person name="Leal K."/>
            <person name="Garcia M."/>
            <person name="Abanto M."/>
            <person name="Barrientos L."/>
        </authorList>
    </citation>
    <scope>NUCLEOTIDE SEQUENCE [LARGE SCALE GENOMIC DNA]</scope>
    <source>
        <strain evidence="5 6">Se16.17</strain>
    </source>
</reference>
<dbReference type="PANTHER" id="PTHR44688:SF16">
    <property type="entry name" value="DNA-BINDING TRANSCRIPTIONAL ACTIVATOR DEVR_DOSR"/>
    <property type="match status" value="1"/>
</dbReference>
<evidence type="ECO:0000256" key="3">
    <source>
        <dbReference type="ARBA" id="ARBA00023163"/>
    </source>
</evidence>
<evidence type="ECO:0000256" key="2">
    <source>
        <dbReference type="ARBA" id="ARBA00023125"/>
    </source>
</evidence>
<accession>A0ABV0GLN4</accession>
<gene>
    <name evidence="5" type="ORF">V3C41_00030</name>
</gene>
<dbReference type="InterPro" id="IPR036388">
    <property type="entry name" value="WH-like_DNA-bd_sf"/>
</dbReference>
<dbReference type="EMBL" id="JBBMFV010000001">
    <property type="protein sequence ID" value="MEO3939454.1"/>
    <property type="molecule type" value="Genomic_DNA"/>
</dbReference>
<evidence type="ECO:0000313" key="6">
    <source>
        <dbReference type="Proteomes" id="UP001448614"/>
    </source>
</evidence>
<keyword evidence="3" id="KW-0804">Transcription</keyword>
<comment type="caution">
    <text evidence="5">The sequence shown here is derived from an EMBL/GenBank/DDBJ whole genome shotgun (WGS) entry which is preliminary data.</text>
</comment>
<protein>
    <submittedName>
        <fullName evidence="5">LuxR C-terminal-related transcriptional regulator</fullName>
    </submittedName>
</protein>
<sequence length="505" mass="52991">MTHNASGLPVAPQVSAALLSYSSGAQQSAAGVADALTSSQLAGFTALPDPLPLSPTPETLAIVDGLSTAERRLLALAVSSVSNRVSVLLAASTFNIDTLLHGRLAQLLTIDDGHFHPTVSGLRYLAESVADPRELRQANVALAGALRRRGHPGLAAWHSMLANGLGPSSDHGDLLLRLAQTQLDRGAAAASQSIAGTLAGLATGTLRGRAYALAARAALLAGHIDDADRLLTAATADIPGLSRGDLRTAVDILRQGSDEGPVARHRWAAQIFALRSVVTAPGDRAAFAAMAEGYQYWWTAPEEADALMANAVATASKSVPGWALETRTEATTPLGEAFLRLMEAAFQMQAGEFHAAGSTLAEAVPRLPLIVPGGSVSSLIRLVLQQQVPFDESLIETYEAIARPNRIDHVIFGPPTGARTTAASRTRFPASKPASLSVDASGLHLFVSPREREVLALLAEGLSNGRIGERLNISVRTVEVHLGKIYRKTGTTSRHELIARALRGD</sequence>
<evidence type="ECO:0000256" key="1">
    <source>
        <dbReference type="ARBA" id="ARBA00023015"/>
    </source>
</evidence>
<dbReference type="CDD" id="cd06170">
    <property type="entry name" value="LuxR_C_like"/>
    <property type="match status" value="1"/>
</dbReference>
<dbReference type="InterPro" id="IPR000792">
    <property type="entry name" value="Tscrpt_reg_LuxR_C"/>
</dbReference>
<dbReference type="Pfam" id="PF00196">
    <property type="entry name" value="GerE"/>
    <property type="match status" value="1"/>
</dbReference>
<keyword evidence="2" id="KW-0238">DNA-binding</keyword>
<dbReference type="RefSeq" id="WP_347781444.1">
    <property type="nucleotide sequence ID" value="NZ_JBBMFV010000001.1"/>
</dbReference>
<name>A0ABV0GLN4_PAENI</name>
<feature type="domain" description="HTH luxR-type" evidence="4">
    <location>
        <begin position="439"/>
        <end position="505"/>
    </location>
</feature>
<keyword evidence="6" id="KW-1185">Reference proteome</keyword>